<proteinExistence type="predicted"/>
<evidence type="ECO:0000313" key="4">
    <source>
        <dbReference type="Proteomes" id="UP000182783"/>
    </source>
</evidence>
<evidence type="ECO:0000313" key="2">
    <source>
        <dbReference type="EMBL" id="SDM00388.1"/>
    </source>
</evidence>
<sequence>MALTKRRLQLLGQLVELYQRTRLPIHYETLARSLGVSKWTAYDMLKEIEKLGFVTRSYEVNSKETGRSQVVFSPTVKASELFKQNRSDSFHPADWEQTVAHIRDLLQNVKNGNVNDLIRKVMNEIPSKASSIEFCGYILGLLLVYVKKLGGKTETLIRLVVSKTPGSENGTLMFVGTVLGTIIQAINEELGTEFTELVSEFLRIMNQLSNQDQRLLSNMLHEALA</sequence>
<dbReference type="RefSeq" id="WP_062527337.1">
    <property type="nucleotide sequence ID" value="NZ_CP048429.1"/>
</dbReference>
<dbReference type="GO" id="GO:0003677">
    <property type="term" value="F:DNA binding"/>
    <property type="evidence" value="ECO:0007669"/>
    <property type="project" value="UniProtKB-KW"/>
</dbReference>
<evidence type="ECO:0000313" key="3">
    <source>
        <dbReference type="Proteomes" id="UP000070252"/>
    </source>
</evidence>
<dbReference type="Proteomes" id="UP000182783">
    <property type="component" value="Unassembled WGS sequence"/>
</dbReference>
<accession>A0A1G9PNH0</accession>
<keyword evidence="1" id="KW-0238">DNA-binding</keyword>
<dbReference type="InterPro" id="IPR036390">
    <property type="entry name" value="WH_DNA-bd_sf"/>
</dbReference>
<dbReference type="InterPro" id="IPR036388">
    <property type="entry name" value="WH-like_DNA-bd_sf"/>
</dbReference>
<dbReference type="Proteomes" id="UP000070252">
    <property type="component" value="Unassembled WGS sequence"/>
</dbReference>
<dbReference type="Gene3D" id="1.10.10.10">
    <property type="entry name" value="Winged helix-like DNA-binding domain superfamily/Winged helix DNA-binding domain"/>
    <property type="match status" value="1"/>
</dbReference>
<name>A0A1G9PNH0_9BACL</name>
<dbReference type="EMBL" id="LIPY01000123">
    <property type="protein sequence ID" value="KWX70597.1"/>
    <property type="molecule type" value="Genomic_DNA"/>
</dbReference>
<dbReference type="OrthoDB" id="2381125at2"/>
<reference evidence="1 3" key="1">
    <citation type="submission" date="2015-08" db="EMBL/GenBank/DDBJ databases">
        <title>Genome of Paenibacillus jilunlii.</title>
        <authorList>
            <person name="Sant'Anna F.H."/>
            <person name="Ambrosini A."/>
            <person name="Souza R."/>
            <person name="Bach E."/>
            <person name="Fernandes G."/>
            <person name="Balsanelli E."/>
            <person name="Baura V.A."/>
            <person name="Pedrosa F.O."/>
            <person name="Souza E.M."/>
            <person name="Passaglia L."/>
        </authorList>
    </citation>
    <scope>NUCLEOTIDE SEQUENCE [LARGE SCALE GENOMIC DNA]</scope>
    <source>
        <strain evidence="1 3">DSM 23019</strain>
    </source>
</reference>
<dbReference type="SUPFAM" id="SSF46785">
    <property type="entry name" value="Winged helix' DNA-binding domain"/>
    <property type="match status" value="1"/>
</dbReference>
<dbReference type="AlphaFoldDB" id="A0A1G9PNH0"/>
<gene>
    <name evidence="1" type="ORF">AML91_26410</name>
    <name evidence="2" type="ORF">SAMN05216191_107275</name>
</gene>
<reference evidence="2 4" key="2">
    <citation type="submission" date="2016-10" db="EMBL/GenBank/DDBJ databases">
        <authorList>
            <person name="de Groot N.N."/>
        </authorList>
    </citation>
    <scope>NUCLEOTIDE SEQUENCE [LARGE SCALE GENOMIC DNA]</scope>
    <source>
        <strain evidence="2 4">CGMCC 1.10239</strain>
    </source>
</reference>
<protein>
    <submittedName>
        <fullName evidence="1">DNA-binding protein</fullName>
    </submittedName>
    <submittedName>
        <fullName evidence="2">Heat-inducible transcription repressor HrcA</fullName>
    </submittedName>
</protein>
<dbReference type="EMBL" id="FNGM01000007">
    <property type="protein sequence ID" value="SDM00388.1"/>
    <property type="molecule type" value="Genomic_DNA"/>
</dbReference>
<evidence type="ECO:0000313" key="1">
    <source>
        <dbReference type="EMBL" id="KWX70597.1"/>
    </source>
</evidence>
<keyword evidence="3" id="KW-1185">Reference proteome</keyword>
<organism evidence="2 4">
    <name type="scientific">Paenibacillus jilunlii</name>
    <dbReference type="NCBI Taxonomy" id="682956"/>
    <lineage>
        <taxon>Bacteria</taxon>
        <taxon>Bacillati</taxon>
        <taxon>Bacillota</taxon>
        <taxon>Bacilli</taxon>
        <taxon>Bacillales</taxon>
        <taxon>Paenibacillaceae</taxon>
        <taxon>Paenibacillus</taxon>
    </lineage>
</organism>